<accession>A0A7W9GEE3</accession>
<evidence type="ECO:0000313" key="3">
    <source>
        <dbReference type="Proteomes" id="UP000579153"/>
    </source>
</evidence>
<gene>
    <name evidence="2" type="ORF">HD596_009038</name>
</gene>
<dbReference type="InterPro" id="IPR036291">
    <property type="entry name" value="NAD(P)-bd_dom_sf"/>
</dbReference>
<dbReference type="RefSeq" id="WP_221519852.1">
    <property type="nucleotide sequence ID" value="NZ_JACHMB010000001.1"/>
</dbReference>
<keyword evidence="3" id="KW-1185">Reference proteome</keyword>
<proteinExistence type="predicted"/>
<evidence type="ECO:0000256" key="1">
    <source>
        <dbReference type="SAM" id="MobiDB-lite"/>
    </source>
</evidence>
<dbReference type="SUPFAM" id="SSF51735">
    <property type="entry name" value="NAD(P)-binding Rossmann-fold domains"/>
    <property type="match status" value="1"/>
</dbReference>
<reference evidence="2 3" key="1">
    <citation type="submission" date="2020-08" db="EMBL/GenBank/DDBJ databases">
        <title>Sequencing the genomes of 1000 actinobacteria strains.</title>
        <authorList>
            <person name="Klenk H.-P."/>
        </authorList>
    </citation>
    <scope>NUCLEOTIDE SEQUENCE [LARGE SCALE GENOMIC DNA]</scope>
    <source>
        <strain evidence="2 3">DSM 45507</strain>
    </source>
</reference>
<feature type="region of interest" description="Disordered" evidence="1">
    <location>
        <begin position="1"/>
        <end position="29"/>
    </location>
</feature>
<dbReference type="Gene3D" id="3.40.50.720">
    <property type="entry name" value="NAD(P)-binding Rossmann-like Domain"/>
    <property type="match status" value="1"/>
</dbReference>
<dbReference type="Proteomes" id="UP000579153">
    <property type="component" value="Unassembled WGS sequence"/>
</dbReference>
<dbReference type="InterPro" id="IPR002347">
    <property type="entry name" value="SDR_fam"/>
</dbReference>
<protein>
    <submittedName>
        <fullName evidence="2">NAD(P)-dependent dehydrogenase (Short-subunit alcohol dehydrogenase family)</fullName>
    </submittedName>
</protein>
<dbReference type="AlphaFoldDB" id="A0A7W9GEE3"/>
<comment type="caution">
    <text evidence="2">The sequence shown here is derived from an EMBL/GenBank/DDBJ whole genome shotgun (WGS) entry which is preliminary data.</text>
</comment>
<sequence>MTGTLRRITRHRQSGPPTQRHRRPSRRRLPQARLRRRRHLRPIAPTHDAGVLTVQGDITDPATAERVITAALERFDALINNAGIFVAKPFTDYTPGDYAAVTGVNVRAALDTGLRRLGTDHHAPHTSSCLRAR</sequence>
<dbReference type="Pfam" id="PF00106">
    <property type="entry name" value="adh_short"/>
    <property type="match status" value="1"/>
</dbReference>
<organism evidence="2 3">
    <name type="scientific">Nonomuraea jabiensis</name>
    <dbReference type="NCBI Taxonomy" id="882448"/>
    <lineage>
        <taxon>Bacteria</taxon>
        <taxon>Bacillati</taxon>
        <taxon>Actinomycetota</taxon>
        <taxon>Actinomycetes</taxon>
        <taxon>Streptosporangiales</taxon>
        <taxon>Streptosporangiaceae</taxon>
        <taxon>Nonomuraea</taxon>
    </lineage>
</organism>
<dbReference type="EMBL" id="JACHMB010000001">
    <property type="protein sequence ID" value="MBB5782282.1"/>
    <property type="molecule type" value="Genomic_DNA"/>
</dbReference>
<evidence type="ECO:0000313" key="2">
    <source>
        <dbReference type="EMBL" id="MBB5782282.1"/>
    </source>
</evidence>
<feature type="compositionally biased region" description="Basic residues" evidence="1">
    <location>
        <begin position="7"/>
        <end position="29"/>
    </location>
</feature>
<name>A0A7W9GEE3_9ACTN</name>